<organism evidence="1 2">
    <name type="scientific">Durusdinium trenchii</name>
    <dbReference type="NCBI Taxonomy" id="1381693"/>
    <lineage>
        <taxon>Eukaryota</taxon>
        <taxon>Sar</taxon>
        <taxon>Alveolata</taxon>
        <taxon>Dinophyceae</taxon>
        <taxon>Suessiales</taxon>
        <taxon>Symbiodiniaceae</taxon>
        <taxon>Durusdinium</taxon>
    </lineage>
</organism>
<protein>
    <submittedName>
        <fullName evidence="1">Uncharacterized protein</fullName>
    </submittedName>
</protein>
<gene>
    <name evidence="1" type="ORF">CCMP2556_LOCUS25173</name>
</gene>
<accession>A0ABP0MC32</accession>
<sequence>MGRFQSFPALLAELEKLPQRKLDRLRWLDLIDAIRTPKELGIVIGALGKRSSWRAAVALLHCALCHGGRLQPDLIVYNRVMAACERDGAWPWASSLLDALTKRGLVPDEVTWNTLISATGRGFRWDLSLALLSEIQCQLGVSTYSFNCALGACERAGRWEAAIELLARMGRQKAQADEISFSSLIDSCENSWPAAVNALQQMLDAELRPNVITHSSLIRVCATGSQWQMALNQLKVMRTEAVLPNRITINIVLRSFTSSANWQLALQLMQDAFSSDTRPIGTAPETSPRGLFQTRPSHSGKTEPDKNMVALLYKFIHSSILSFFRVRFHVLVSHATLHSSRPLAHDTSAAVLRVCEAATCWVTAVQLLAEAGQVDCYMLSAVMGACERGSKWAHALELLDRAVEDHFADHFMYTTAITACAKGKQWSMALTLFSRGRPDVISCSAALSACEKSQKWTWALHLFAEAVATKLRLDVMASSAAVSTCAAAGHWQWAFHLFSGMCLAGIRPDTFAFNAVCSSCDTPTEWPLTLIFLDEMKAQDDHMFKVAVRGSKVRMPPIQAICFEATKTVQ</sequence>
<dbReference type="PANTHER" id="PTHR47447">
    <property type="entry name" value="OS03G0856100 PROTEIN"/>
    <property type="match status" value="1"/>
</dbReference>
<proteinExistence type="predicted"/>
<dbReference type="InterPro" id="IPR011990">
    <property type="entry name" value="TPR-like_helical_dom_sf"/>
</dbReference>
<dbReference type="Proteomes" id="UP001642484">
    <property type="component" value="Unassembled WGS sequence"/>
</dbReference>
<dbReference type="EMBL" id="CAXAMN010016780">
    <property type="protein sequence ID" value="CAK9049045.1"/>
    <property type="molecule type" value="Genomic_DNA"/>
</dbReference>
<dbReference type="Gene3D" id="1.25.40.10">
    <property type="entry name" value="Tetratricopeptide repeat domain"/>
    <property type="match status" value="4"/>
</dbReference>
<comment type="caution">
    <text evidence="1">The sequence shown here is derived from an EMBL/GenBank/DDBJ whole genome shotgun (WGS) entry which is preliminary data.</text>
</comment>
<dbReference type="Pfam" id="PF01535">
    <property type="entry name" value="PPR"/>
    <property type="match status" value="3"/>
</dbReference>
<evidence type="ECO:0000313" key="2">
    <source>
        <dbReference type="Proteomes" id="UP001642484"/>
    </source>
</evidence>
<dbReference type="PANTHER" id="PTHR47447:SF17">
    <property type="entry name" value="OS12G0638900 PROTEIN"/>
    <property type="match status" value="1"/>
</dbReference>
<dbReference type="Pfam" id="PF13812">
    <property type="entry name" value="PPR_3"/>
    <property type="match status" value="1"/>
</dbReference>
<keyword evidence="2" id="KW-1185">Reference proteome</keyword>
<name>A0ABP0MC32_9DINO</name>
<reference evidence="1 2" key="1">
    <citation type="submission" date="2024-02" db="EMBL/GenBank/DDBJ databases">
        <authorList>
            <person name="Chen Y."/>
            <person name="Shah S."/>
            <person name="Dougan E. K."/>
            <person name="Thang M."/>
            <person name="Chan C."/>
        </authorList>
    </citation>
    <scope>NUCLEOTIDE SEQUENCE [LARGE SCALE GENOMIC DNA]</scope>
</reference>
<dbReference type="PROSITE" id="PS51375">
    <property type="entry name" value="PPR"/>
    <property type="match status" value="2"/>
</dbReference>
<dbReference type="InterPro" id="IPR002885">
    <property type="entry name" value="PPR_rpt"/>
</dbReference>
<evidence type="ECO:0000313" key="1">
    <source>
        <dbReference type="EMBL" id="CAK9049045.1"/>
    </source>
</evidence>